<dbReference type="EMBL" id="OW240916">
    <property type="protein sequence ID" value="CAH2294025.1"/>
    <property type="molecule type" value="Genomic_DNA"/>
</dbReference>
<dbReference type="GO" id="GO:0005576">
    <property type="term" value="C:extracellular region"/>
    <property type="evidence" value="ECO:0007669"/>
    <property type="project" value="UniProtKB-SubCell"/>
</dbReference>
<comment type="subcellular location">
    <subcellularLocation>
        <location evidence="1">Secreted</location>
    </subcellularLocation>
</comment>
<dbReference type="InterPro" id="IPR036438">
    <property type="entry name" value="Insulin-like_sf"/>
</dbReference>
<dbReference type="GO" id="GO:0005179">
    <property type="term" value="F:hormone activity"/>
    <property type="evidence" value="ECO:0007669"/>
    <property type="project" value="UniProtKB-KW"/>
</dbReference>
<comment type="subunit">
    <text evidence="3">Heterodimer of a B chain and an A chain linked by two disulfide bonds.</text>
</comment>
<keyword evidence="7" id="KW-0732">Signal</keyword>
<evidence type="ECO:0000256" key="6">
    <source>
        <dbReference type="ARBA" id="ARBA00023157"/>
    </source>
</evidence>
<dbReference type="CDD" id="cd04365">
    <property type="entry name" value="IlGF_relaxin_like"/>
    <property type="match status" value="2"/>
</dbReference>
<protein>
    <submittedName>
        <fullName evidence="9">Relaxin-3-like</fullName>
    </submittedName>
</protein>
<feature type="domain" description="Insulin-like" evidence="8">
    <location>
        <begin position="36"/>
        <end position="233"/>
    </location>
</feature>
<dbReference type="AlphaFoldDB" id="A0AAD1S7Z7"/>
<evidence type="ECO:0000256" key="2">
    <source>
        <dbReference type="ARBA" id="ARBA00009034"/>
    </source>
</evidence>
<keyword evidence="6" id="KW-1015">Disulfide bond</keyword>
<dbReference type="GO" id="GO:0001664">
    <property type="term" value="F:G protein-coupled receptor binding"/>
    <property type="evidence" value="ECO:0007669"/>
    <property type="project" value="TreeGrafter"/>
</dbReference>
<evidence type="ECO:0000256" key="7">
    <source>
        <dbReference type="SAM" id="SignalP"/>
    </source>
</evidence>
<accession>A0AAD1S7Z7</accession>
<evidence type="ECO:0000256" key="5">
    <source>
        <dbReference type="ARBA" id="ARBA00022702"/>
    </source>
</evidence>
<keyword evidence="5" id="KW-0372">Hormone</keyword>
<comment type="similarity">
    <text evidence="2">Belongs to the insulin family.</text>
</comment>
<dbReference type="SMART" id="SM00078">
    <property type="entry name" value="IlGF"/>
    <property type="match status" value="1"/>
</dbReference>
<keyword evidence="10" id="KW-1185">Reference proteome</keyword>
<dbReference type="InterPro" id="IPR022353">
    <property type="entry name" value="Insulin_CS"/>
</dbReference>
<evidence type="ECO:0000313" key="10">
    <source>
        <dbReference type="Proteomes" id="UP001295444"/>
    </source>
</evidence>
<dbReference type="InterPro" id="IPR016179">
    <property type="entry name" value="Insulin-like"/>
</dbReference>
<dbReference type="SUPFAM" id="SSF56994">
    <property type="entry name" value="Insulin-like"/>
    <property type="match status" value="1"/>
</dbReference>
<feature type="chain" id="PRO_5042114602" evidence="7">
    <location>
        <begin position="25"/>
        <end position="233"/>
    </location>
</feature>
<evidence type="ECO:0000256" key="1">
    <source>
        <dbReference type="ARBA" id="ARBA00004613"/>
    </source>
</evidence>
<sequence length="233" mass="26571">MEHRAVLCAALLLLVAHLPRELRAQRGQSGGSEYGVKLCGREFIRAVIFTCGGSRWKRLSVGDEQNPGYRSRAAEVKETGRIWHQRMPQFLVQPWKRGNPLVRNTLCISDRIMQDFNNKELNELKLHSLLGSHVQQLQKTEFPFRQQPPKDSFDIVDDYKDYFPLSDDFSNYVQQVEESTRKAPSGGKLNVALESDGLPWMKFPSRRRRESSVGVAGICCKWGCTKAEISTLC</sequence>
<dbReference type="Proteomes" id="UP001295444">
    <property type="component" value="Chromosome 05"/>
</dbReference>
<evidence type="ECO:0000256" key="3">
    <source>
        <dbReference type="ARBA" id="ARBA00011207"/>
    </source>
</evidence>
<feature type="signal peptide" evidence="7">
    <location>
        <begin position="1"/>
        <end position="24"/>
    </location>
</feature>
<evidence type="ECO:0000313" key="9">
    <source>
        <dbReference type="EMBL" id="CAH2294025.1"/>
    </source>
</evidence>
<reference evidence="9" key="1">
    <citation type="submission" date="2022-03" db="EMBL/GenBank/DDBJ databases">
        <authorList>
            <person name="Alioto T."/>
            <person name="Alioto T."/>
            <person name="Gomez Garrido J."/>
        </authorList>
    </citation>
    <scope>NUCLEOTIDE SEQUENCE</scope>
</reference>
<evidence type="ECO:0000259" key="8">
    <source>
        <dbReference type="SMART" id="SM00078"/>
    </source>
</evidence>
<name>A0AAD1S7Z7_PELCU</name>
<organism evidence="9 10">
    <name type="scientific">Pelobates cultripes</name>
    <name type="common">Western spadefoot toad</name>
    <dbReference type="NCBI Taxonomy" id="61616"/>
    <lineage>
        <taxon>Eukaryota</taxon>
        <taxon>Metazoa</taxon>
        <taxon>Chordata</taxon>
        <taxon>Craniata</taxon>
        <taxon>Vertebrata</taxon>
        <taxon>Euteleostomi</taxon>
        <taxon>Amphibia</taxon>
        <taxon>Batrachia</taxon>
        <taxon>Anura</taxon>
        <taxon>Pelobatoidea</taxon>
        <taxon>Pelobatidae</taxon>
        <taxon>Pelobates</taxon>
    </lineage>
</organism>
<gene>
    <name evidence="9" type="ORF">PECUL_23A039304</name>
</gene>
<dbReference type="InterPro" id="IPR051777">
    <property type="entry name" value="Insulin-like_neuro_ligands"/>
</dbReference>
<dbReference type="PROSITE" id="PS00262">
    <property type="entry name" value="INSULIN"/>
    <property type="match status" value="1"/>
</dbReference>
<dbReference type="PANTHER" id="PTHR20968:SF4">
    <property type="entry name" value="RELAXIN 3"/>
    <property type="match status" value="1"/>
</dbReference>
<keyword evidence="4" id="KW-0964">Secreted</keyword>
<evidence type="ECO:0000256" key="4">
    <source>
        <dbReference type="ARBA" id="ARBA00022525"/>
    </source>
</evidence>
<dbReference type="PANTHER" id="PTHR20968">
    <property type="entry name" value="ILGF DOMAIN-CONTAINING PROTEIN"/>
    <property type="match status" value="1"/>
</dbReference>
<proteinExistence type="inferred from homology"/>